<dbReference type="RefSeq" id="WP_163985829.1">
    <property type="nucleotide sequence ID" value="NZ_WUEY01000003.1"/>
</dbReference>
<evidence type="ECO:0000256" key="1">
    <source>
        <dbReference type="SAM" id="SignalP"/>
    </source>
</evidence>
<evidence type="ECO:0000313" key="3">
    <source>
        <dbReference type="Proteomes" id="UP000483035"/>
    </source>
</evidence>
<evidence type="ECO:0008006" key="4">
    <source>
        <dbReference type="Google" id="ProtNLM"/>
    </source>
</evidence>
<sequence>MKISGFAIVAISTASLASCAITVPVAVISGKGDVMRGTSTATMSGGSFQVAGRLKGKTVKCSGTYDALDTSVTISMAVHCSDGRKGIVIATRQANGLDGSGRVRLTDGTEADFVFGQAAAAL</sequence>
<comment type="caution">
    <text evidence="2">The sequence shown here is derived from an EMBL/GenBank/DDBJ whole genome shotgun (WGS) entry which is preliminary data.</text>
</comment>
<gene>
    <name evidence="2" type="ORF">GR212_07355</name>
</gene>
<dbReference type="AlphaFoldDB" id="A0A6L9U5C5"/>
<dbReference type="Proteomes" id="UP000483035">
    <property type="component" value="Unassembled WGS sequence"/>
</dbReference>
<keyword evidence="1" id="KW-0732">Signal</keyword>
<feature type="signal peptide" evidence="1">
    <location>
        <begin position="1"/>
        <end position="17"/>
    </location>
</feature>
<protein>
    <recommendedName>
        <fullName evidence="4">Lipoprotein</fullName>
    </recommendedName>
</protein>
<organism evidence="2 3">
    <name type="scientific">Rhizobium lusitanum</name>
    <dbReference type="NCBI Taxonomy" id="293958"/>
    <lineage>
        <taxon>Bacteria</taxon>
        <taxon>Pseudomonadati</taxon>
        <taxon>Pseudomonadota</taxon>
        <taxon>Alphaproteobacteria</taxon>
        <taxon>Hyphomicrobiales</taxon>
        <taxon>Rhizobiaceae</taxon>
        <taxon>Rhizobium/Agrobacterium group</taxon>
        <taxon>Rhizobium</taxon>
    </lineage>
</organism>
<feature type="chain" id="PRO_5026994194" description="Lipoprotein" evidence="1">
    <location>
        <begin position="18"/>
        <end position="122"/>
    </location>
</feature>
<proteinExistence type="predicted"/>
<name>A0A6L9U5C5_9HYPH</name>
<evidence type="ECO:0000313" key="2">
    <source>
        <dbReference type="EMBL" id="NEI69390.1"/>
    </source>
</evidence>
<dbReference type="EMBL" id="WUEY01000003">
    <property type="protein sequence ID" value="NEI69390.1"/>
    <property type="molecule type" value="Genomic_DNA"/>
</dbReference>
<reference evidence="2 3" key="1">
    <citation type="submission" date="2019-12" db="EMBL/GenBank/DDBJ databases">
        <title>Rhizobium genotypes associated with high levels of biological nitrogen fixation by grain legumes in a temperate-maritime cropping system.</title>
        <authorList>
            <person name="Maluk M."/>
            <person name="Francesc Ferrando Molina F."/>
            <person name="Lopez Del Egido L."/>
            <person name="Lafos M."/>
            <person name="Langarica-Fuentes A."/>
            <person name="Gebre Yohannes G."/>
            <person name="Young M.W."/>
            <person name="Martin P."/>
            <person name="Gantlett R."/>
            <person name="Kenicer G."/>
            <person name="Hawes C."/>
            <person name="Begg G.S."/>
            <person name="Quilliam R.S."/>
            <person name="Squire G.R."/>
            <person name="Poole P.S."/>
            <person name="Young P.W."/>
            <person name="Iannetta P.M."/>
            <person name="James E.K."/>
        </authorList>
    </citation>
    <scope>NUCLEOTIDE SEQUENCE [LARGE SCALE GENOMIC DNA]</scope>
    <source>
        <strain evidence="2 3">JHI1118</strain>
    </source>
</reference>
<accession>A0A6L9U5C5</accession>
<dbReference type="PROSITE" id="PS51257">
    <property type="entry name" value="PROKAR_LIPOPROTEIN"/>
    <property type="match status" value="1"/>
</dbReference>